<dbReference type="EMBL" id="VOBR01000020">
    <property type="protein sequence ID" value="TWP48497.1"/>
    <property type="molecule type" value="Genomic_DNA"/>
</dbReference>
<dbReference type="AlphaFoldDB" id="A0A563EMU7"/>
<organism evidence="2 3">
    <name type="scientific">Lentzea tibetensis</name>
    <dbReference type="NCBI Taxonomy" id="2591470"/>
    <lineage>
        <taxon>Bacteria</taxon>
        <taxon>Bacillati</taxon>
        <taxon>Actinomycetota</taxon>
        <taxon>Actinomycetes</taxon>
        <taxon>Pseudonocardiales</taxon>
        <taxon>Pseudonocardiaceae</taxon>
        <taxon>Lentzea</taxon>
    </lineage>
</organism>
<evidence type="ECO:0000256" key="1">
    <source>
        <dbReference type="SAM" id="SignalP"/>
    </source>
</evidence>
<keyword evidence="3" id="KW-1185">Reference proteome</keyword>
<comment type="caution">
    <text evidence="2">The sequence shown here is derived from an EMBL/GenBank/DDBJ whole genome shotgun (WGS) entry which is preliminary data.</text>
</comment>
<dbReference type="RefSeq" id="WP_146356273.1">
    <property type="nucleotide sequence ID" value="NZ_VOBR01000020.1"/>
</dbReference>
<evidence type="ECO:0000313" key="3">
    <source>
        <dbReference type="Proteomes" id="UP000316639"/>
    </source>
</evidence>
<feature type="chain" id="PRO_5039115634" evidence="1">
    <location>
        <begin position="23"/>
        <end position="138"/>
    </location>
</feature>
<protein>
    <submittedName>
        <fullName evidence="2">Uncharacterized protein</fullName>
    </submittedName>
</protein>
<dbReference type="Proteomes" id="UP000316639">
    <property type="component" value="Unassembled WGS sequence"/>
</dbReference>
<evidence type="ECO:0000313" key="2">
    <source>
        <dbReference type="EMBL" id="TWP48497.1"/>
    </source>
</evidence>
<reference evidence="2 3" key="1">
    <citation type="submission" date="2019-07" db="EMBL/GenBank/DDBJ databases">
        <title>Lentzea xizangensis sp. nov., isolated from Qinghai-Tibetan Plateau Soils.</title>
        <authorList>
            <person name="Huang J."/>
        </authorList>
    </citation>
    <scope>NUCLEOTIDE SEQUENCE [LARGE SCALE GENOMIC DNA]</scope>
    <source>
        <strain evidence="2 3">FXJ1.1311</strain>
    </source>
</reference>
<keyword evidence="1" id="KW-0732">Signal</keyword>
<gene>
    <name evidence="2" type="ORF">FKR81_28325</name>
</gene>
<sequence length="138" mass="14981">MRQRSKALVAGAMALAMTPGLAGTADAGTGFVDYNDKPHLQITVWGQVWVGNDVTEWSLHARLGIRPHQQCVHLHLQVDRTLGSDPVYKSTPLCPGDTGVINFSSPVPSPKHSRTRGARLEAVWANGAGSREIIYVRE</sequence>
<feature type="signal peptide" evidence="1">
    <location>
        <begin position="1"/>
        <end position="22"/>
    </location>
</feature>
<name>A0A563EMU7_9PSEU</name>
<proteinExistence type="predicted"/>
<accession>A0A563EMU7</accession>